<comment type="caution">
    <text evidence="4">The sequence shown here is derived from an EMBL/GenBank/DDBJ whole genome shotgun (WGS) entry which is preliminary data.</text>
</comment>
<feature type="domain" description="Response regulatory" evidence="2">
    <location>
        <begin position="5"/>
        <end position="116"/>
    </location>
</feature>
<proteinExistence type="predicted"/>
<dbReference type="EMBL" id="BMIK01000007">
    <property type="protein sequence ID" value="GGC30443.1"/>
    <property type="molecule type" value="Genomic_DNA"/>
</dbReference>
<dbReference type="PANTHER" id="PTHR37299">
    <property type="entry name" value="TRANSCRIPTIONAL REGULATOR-RELATED"/>
    <property type="match status" value="1"/>
</dbReference>
<accession>A0ABQ1LWT9</accession>
<dbReference type="GO" id="GO:0003677">
    <property type="term" value="F:DNA binding"/>
    <property type="evidence" value="ECO:0007669"/>
    <property type="project" value="UniProtKB-KW"/>
</dbReference>
<dbReference type="Pfam" id="PF04397">
    <property type="entry name" value="LytTR"/>
    <property type="match status" value="1"/>
</dbReference>
<organism evidence="4 5">
    <name type="scientific">Parapedobacter defluvii</name>
    <dbReference type="NCBI Taxonomy" id="2045106"/>
    <lineage>
        <taxon>Bacteria</taxon>
        <taxon>Pseudomonadati</taxon>
        <taxon>Bacteroidota</taxon>
        <taxon>Sphingobacteriia</taxon>
        <taxon>Sphingobacteriales</taxon>
        <taxon>Sphingobacteriaceae</taxon>
        <taxon>Parapedobacter</taxon>
    </lineage>
</organism>
<keyword evidence="5" id="KW-1185">Reference proteome</keyword>
<dbReference type="Gene3D" id="2.40.50.1020">
    <property type="entry name" value="LytTr DNA-binding domain"/>
    <property type="match status" value="1"/>
</dbReference>
<keyword evidence="4" id="KW-0238">DNA-binding</keyword>
<dbReference type="Proteomes" id="UP000597338">
    <property type="component" value="Unassembled WGS sequence"/>
</dbReference>
<dbReference type="PROSITE" id="PS50110">
    <property type="entry name" value="RESPONSE_REGULATORY"/>
    <property type="match status" value="1"/>
</dbReference>
<dbReference type="SMART" id="SM00448">
    <property type="entry name" value="REC"/>
    <property type="match status" value="1"/>
</dbReference>
<dbReference type="SMART" id="SM00850">
    <property type="entry name" value="LytTR"/>
    <property type="match status" value="1"/>
</dbReference>
<evidence type="ECO:0000313" key="5">
    <source>
        <dbReference type="Proteomes" id="UP000597338"/>
    </source>
</evidence>
<evidence type="ECO:0000313" key="4">
    <source>
        <dbReference type="EMBL" id="GGC30443.1"/>
    </source>
</evidence>
<dbReference type="PROSITE" id="PS50930">
    <property type="entry name" value="HTH_LYTTR"/>
    <property type="match status" value="1"/>
</dbReference>
<comment type="caution">
    <text evidence="1">Lacks conserved residue(s) required for the propagation of feature annotation.</text>
</comment>
<dbReference type="Gene3D" id="3.40.50.2300">
    <property type="match status" value="1"/>
</dbReference>
<dbReference type="PANTHER" id="PTHR37299:SF1">
    <property type="entry name" value="STAGE 0 SPORULATION PROTEIN A HOMOLOG"/>
    <property type="match status" value="1"/>
</dbReference>
<sequence>MRKQLVLIVDYDDCARQKLRELIHQQAHPVVHWECSNGREAIRYINALQPDLVFMNVALPGKGGFEVLDVVEHLPAVIFVSDTPAYAAKAFDYHAIDYLIKPLDSRRLLAAWHRFEQQRASLPPRVPPMPQGGYPSRILVEKGKRMTSIPTSKITHLKADKDYTWIHMLNGESYLSTNGIGQLERKLNPRRFIRIHRSYIINIDNVQELYRDINKLFVALPNNIEINVGRNYLPVIKELMF</sequence>
<reference evidence="5" key="1">
    <citation type="journal article" date="2019" name="Int. J. Syst. Evol. Microbiol.">
        <title>The Global Catalogue of Microorganisms (GCM) 10K type strain sequencing project: providing services to taxonomists for standard genome sequencing and annotation.</title>
        <authorList>
            <consortium name="The Broad Institute Genomics Platform"/>
            <consortium name="The Broad Institute Genome Sequencing Center for Infectious Disease"/>
            <person name="Wu L."/>
            <person name="Ma J."/>
        </authorList>
    </citation>
    <scope>NUCLEOTIDE SEQUENCE [LARGE SCALE GENOMIC DNA]</scope>
    <source>
        <strain evidence="5">CGMCC 1.15342</strain>
    </source>
</reference>
<evidence type="ECO:0000256" key="1">
    <source>
        <dbReference type="PROSITE-ProRule" id="PRU00169"/>
    </source>
</evidence>
<dbReference type="InterPro" id="IPR007492">
    <property type="entry name" value="LytTR_DNA-bd_dom"/>
</dbReference>
<dbReference type="InterPro" id="IPR001789">
    <property type="entry name" value="Sig_transdc_resp-reg_receiver"/>
</dbReference>
<protein>
    <submittedName>
        <fullName evidence="4">DNA-binding response regulator</fullName>
    </submittedName>
</protein>
<evidence type="ECO:0000259" key="3">
    <source>
        <dbReference type="PROSITE" id="PS50930"/>
    </source>
</evidence>
<dbReference type="RefSeq" id="WP_188750793.1">
    <property type="nucleotide sequence ID" value="NZ_BMIK01000007.1"/>
</dbReference>
<dbReference type="Pfam" id="PF00072">
    <property type="entry name" value="Response_reg"/>
    <property type="match status" value="1"/>
</dbReference>
<dbReference type="InterPro" id="IPR011006">
    <property type="entry name" value="CheY-like_superfamily"/>
</dbReference>
<feature type="domain" description="HTH LytTR-type" evidence="3">
    <location>
        <begin position="138"/>
        <end position="241"/>
    </location>
</feature>
<evidence type="ECO:0000259" key="2">
    <source>
        <dbReference type="PROSITE" id="PS50110"/>
    </source>
</evidence>
<gene>
    <name evidence="4" type="ORF">GCM10011386_23070</name>
</gene>
<dbReference type="SUPFAM" id="SSF52172">
    <property type="entry name" value="CheY-like"/>
    <property type="match status" value="1"/>
</dbReference>
<dbReference type="InterPro" id="IPR046947">
    <property type="entry name" value="LytR-like"/>
</dbReference>
<name>A0ABQ1LWT9_9SPHI</name>